<accession>A0A150T2B8</accession>
<dbReference type="Pfam" id="PF02668">
    <property type="entry name" value="TauD"/>
    <property type="match status" value="1"/>
</dbReference>
<dbReference type="Gene3D" id="3.60.130.10">
    <property type="entry name" value="Clavaminate synthase-like"/>
    <property type="match status" value="1"/>
</dbReference>
<evidence type="ECO:0000259" key="2">
    <source>
        <dbReference type="Pfam" id="PF02668"/>
    </source>
</evidence>
<dbReference type="Proteomes" id="UP000075515">
    <property type="component" value="Unassembled WGS sequence"/>
</dbReference>
<dbReference type="GO" id="GO:0016706">
    <property type="term" value="F:2-oxoglutarate-dependent dioxygenase activity"/>
    <property type="evidence" value="ECO:0007669"/>
    <property type="project" value="UniProtKB-ARBA"/>
</dbReference>
<dbReference type="AlphaFoldDB" id="A0A150T2B8"/>
<gene>
    <name evidence="3" type="ORF">BE18_34760</name>
</gene>
<dbReference type="InterPro" id="IPR003819">
    <property type="entry name" value="TauD/TfdA-like"/>
</dbReference>
<protein>
    <recommendedName>
        <fullName evidence="2">TauD/TfdA-like domain-containing protein</fullName>
    </recommendedName>
</protein>
<feature type="domain" description="TauD/TfdA-like" evidence="2">
    <location>
        <begin position="3"/>
        <end position="205"/>
    </location>
</feature>
<comment type="caution">
    <text evidence="3">The sequence shown here is derived from an EMBL/GenBank/DDBJ whole genome shotgun (WGS) entry which is preliminary data.</text>
</comment>
<dbReference type="InterPro" id="IPR042098">
    <property type="entry name" value="TauD-like_sf"/>
</dbReference>
<dbReference type="EMBL" id="JEMC01001228">
    <property type="protein sequence ID" value="KYF98716.1"/>
    <property type="molecule type" value="Genomic_DNA"/>
</dbReference>
<dbReference type="SUPFAM" id="SSF51197">
    <property type="entry name" value="Clavaminate synthase-like"/>
    <property type="match status" value="1"/>
</dbReference>
<proteinExistence type="predicted"/>
<reference evidence="3 4" key="1">
    <citation type="submission" date="2014-02" db="EMBL/GenBank/DDBJ databases">
        <title>The small core and large imbalanced accessory genome model reveals a collaborative survival strategy of Sorangium cellulosum strains in nature.</title>
        <authorList>
            <person name="Han K."/>
            <person name="Peng R."/>
            <person name="Blom J."/>
            <person name="Li Y.-Z."/>
        </authorList>
    </citation>
    <scope>NUCLEOTIDE SEQUENCE [LARGE SCALE GENOMIC DNA]</scope>
    <source>
        <strain evidence="3 4">So0149</strain>
    </source>
</reference>
<evidence type="ECO:0000256" key="1">
    <source>
        <dbReference type="ARBA" id="ARBA00023002"/>
    </source>
</evidence>
<keyword evidence="1" id="KW-0560">Oxidoreductase</keyword>
<name>A0A150T2B8_SORCE</name>
<organism evidence="3 4">
    <name type="scientific">Sorangium cellulosum</name>
    <name type="common">Polyangium cellulosum</name>
    <dbReference type="NCBI Taxonomy" id="56"/>
    <lineage>
        <taxon>Bacteria</taxon>
        <taxon>Pseudomonadati</taxon>
        <taxon>Myxococcota</taxon>
        <taxon>Polyangia</taxon>
        <taxon>Polyangiales</taxon>
        <taxon>Polyangiaceae</taxon>
        <taxon>Sorangium</taxon>
    </lineage>
</organism>
<evidence type="ECO:0000313" key="4">
    <source>
        <dbReference type="Proteomes" id="UP000075515"/>
    </source>
</evidence>
<sequence length="216" mass="23749">MQQEVADALRRDGFFHARGIGPDEYLALAASLGELVAVEEIELRPGVGSYACSPGPVPFHTDHPAVTTAAWYCVRQDPVDGASLLVDAQRLIGKLSLEQITLLERLHLAFPPLLAGHPPGAAPVLVPRSDGYGVYYPPVVRPEEPEPGALVVLQELTERVREVSPTEQIRIRLAVSDALFVDNRRMLHGRGPLRPNSPRLLRRAWIQREPAPSLFV</sequence>
<evidence type="ECO:0000313" key="3">
    <source>
        <dbReference type="EMBL" id="KYF98716.1"/>
    </source>
</evidence>